<protein>
    <submittedName>
        <fullName evidence="2">Uncharacterized protein</fullName>
    </submittedName>
</protein>
<name>A0ABN2XFP7_9ACTN</name>
<dbReference type="EMBL" id="BAAAPF010000006">
    <property type="protein sequence ID" value="GAA2109627.1"/>
    <property type="molecule type" value="Genomic_DNA"/>
</dbReference>
<dbReference type="Gene3D" id="3.20.20.80">
    <property type="entry name" value="Glycosidases"/>
    <property type="match status" value="1"/>
</dbReference>
<evidence type="ECO:0000313" key="2">
    <source>
        <dbReference type="EMBL" id="GAA2109627.1"/>
    </source>
</evidence>
<comment type="caution">
    <text evidence="2">The sequence shown here is derived from an EMBL/GenBank/DDBJ whole genome shotgun (WGS) entry which is preliminary data.</text>
</comment>
<keyword evidence="1" id="KW-0732">Signal</keyword>
<feature type="chain" id="PRO_5045430281" evidence="1">
    <location>
        <begin position="21"/>
        <end position="101"/>
    </location>
</feature>
<dbReference type="Proteomes" id="UP001500443">
    <property type="component" value="Unassembled WGS sequence"/>
</dbReference>
<accession>A0ABN2XFP7</accession>
<organism evidence="2 3">
    <name type="scientific">Streptomyces synnematoformans</name>
    <dbReference type="NCBI Taxonomy" id="415721"/>
    <lineage>
        <taxon>Bacteria</taxon>
        <taxon>Bacillati</taxon>
        <taxon>Actinomycetota</taxon>
        <taxon>Actinomycetes</taxon>
        <taxon>Kitasatosporales</taxon>
        <taxon>Streptomycetaceae</taxon>
        <taxon>Streptomyces</taxon>
    </lineage>
</organism>
<reference evidence="2 3" key="1">
    <citation type="journal article" date="2019" name="Int. J. Syst. Evol. Microbiol.">
        <title>The Global Catalogue of Microorganisms (GCM) 10K type strain sequencing project: providing services to taxonomists for standard genome sequencing and annotation.</title>
        <authorList>
            <consortium name="The Broad Institute Genomics Platform"/>
            <consortium name="The Broad Institute Genome Sequencing Center for Infectious Disease"/>
            <person name="Wu L."/>
            <person name="Ma J."/>
        </authorList>
    </citation>
    <scope>NUCLEOTIDE SEQUENCE [LARGE SCALE GENOMIC DNA]</scope>
    <source>
        <strain evidence="2 3">JCM 15481</strain>
    </source>
</reference>
<dbReference type="SUPFAM" id="SSF51445">
    <property type="entry name" value="(Trans)glycosidases"/>
    <property type="match status" value="1"/>
</dbReference>
<feature type="signal peptide" evidence="1">
    <location>
        <begin position="1"/>
        <end position="20"/>
    </location>
</feature>
<gene>
    <name evidence="2" type="ORF">GCM10009802_06120</name>
</gene>
<evidence type="ECO:0000313" key="3">
    <source>
        <dbReference type="Proteomes" id="UP001500443"/>
    </source>
</evidence>
<proteinExistence type="predicted"/>
<evidence type="ECO:0000256" key="1">
    <source>
        <dbReference type="SAM" id="SignalP"/>
    </source>
</evidence>
<dbReference type="RefSeq" id="WP_344287582.1">
    <property type="nucleotide sequence ID" value="NZ_BAAAPF010000006.1"/>
</dbReference>
<sequence length="101" mass="10193">MTATAMKIRALLVAAALAVAASVGGGSANQASADTAPQLDASQIVADMGAGWNLGNQLEATINGYPSETAWGNPTFTQALIDKVQEAGFKPPGSRSRTCAT</sequence>
<dbReference type="InterPro" id="IPR017853">
    <property type="entry name" value="GH"/>
</dbReference>
<keyword evidence="3" id="KW-1185">Reference proteome</keyword>